<organism evidence="3 4">
    <name type="scientific">Alkalibacillus haloalkaliphilus</name>
    <dbReference type="NCBI Taxonomy" id="94136"/>
    <lineage>
        <taxon>Bacteria</taxon>
        <taxon>Bacillati</taxon>
        <taxon>Bacillota</taxon>
        <taxon>Bacilli</taxon>
        <taxon>Bacillales</taxon>
        <taxon>Bacillaceae</taxon>
        <taxon>Alkalibacillus</taxon>
    </lineage>
</organism>
<reference evidence="3 4" key="1">
    <citation type="submission" date="2019-07" db="EMBL/GenBank/DDBJ databases">
        <title>Whole genome shotgun sequence of Alkalibacillus haloalkaliphilus NBRC 103110.</title>
        <authorList>
            <person name="Hosoyama A."/>
            <person name="Uohara A."/>
            <person name="Ohji S."/>
            <person name="Ichikawa N."/>
        </authorList>
    </citation>
    <scope>NUCLEOTIDE SEQUENCE [LARGE SCALE GENOMIC DNA]</scope>
    <source>
        <strain evidence="3 4">NBRC 103110</strain>
    </source>
</reference>
<accession>A0A511W6C4</accession>
<dbReference type="AlphaFoldDB" id="A0A511W6C4"/>
<dbReference type="Pfam" id="PF07929">
    <property type="entry name" value="PRiA4_ORF3"/>
    <property type="match status" value="1"/>
</dbReference>
<evidence type="ECO:0000313" key="4">
    <source>
        <dbReference type="Proteomes" id="UP000321440"/>
    </source>
</evidence>
<dbReference type="OrthoDB" id="9801392at2"/>
<evidence type="ECO:0008006" key="5">
    <source>
        <dbReference type="Google" id="ProtNLM"/>
    </source>
</evidence>
<gene>
    <name evidence="3" type="ORF">AHA02nite_24200</name>
</gene>
<feature type="domain" description="DUF6933" evidence="2">
    <location>
        <begin position="2"/>
        <end position="158"/>
    </location>
</feature>
<dbReference type="InterPro" id="IPR053864">
    <property type="entry name" value="DUF6933"/>
</dbReference>
<name>A0A511W6C4_9BACI</name>
<dbReference type="SUPFAM" id="SSF159941">
    <property type="entry name" value="MM3350-like"/>
    <property type="match status" value="1"/>
</dbReference>
<dbReference type="InterPro" id="IPR024047">
    <property type="entry name" value="MM3350-like_sf"/>
</dbReference>
<dbReference type="Proteomes" id="UP000321440">
    <property type="component" value="Unassembled WGS sequence"/>
</dbReference>
<protein>
    <recommendedName>
        <fullName evidence="5">TnpR protein</fullName>
    </recommendedName>
</protein>
<evidence type="ECO:0000259" key="1">
    <source>
        <dbReference type="Pfam" id="PF07929"/>
    </source>
</evidence>
<proteinExistence type="predicted"/>
<dbReference type="EMBL" id="BJYA01000017">
    <property type="protein sequence ID" value="GEN46644.1"/>
    <property type="molecule type" value="Genomic_DNA"/>
</dbReference>
<comment type="caution">
    <text evidence="3">The sequence shown here is derived from an EMBL/GenBank/DDBJ whole genome shotgun (WGS) entry which is preliminary data.</text>
</comment>
<dbReference type="RefSeq" id="WP_146817620.1">
    <property type="nucleotide sequence ID" value="NZ_BJYA01000017.1"/>
</dbReference>
<dbReference type="Pfam" id="PF22016">
    <property type="entry name" value="DUF6933"/>
    <property type="match status" value="1"/>
</dbReference>
<dbReference type="InterPro" id="IPR012912">
    <property type="entry name" value="Plasmid_pRiA4b_Orf3-like"/>
</dbReference>
<sequence length="341" mass="39488">MQIQCTKKLLNELKVEADERIERDSIFDWHANVFKIGRRKAIVLLNDVSRYSILLYGVKADDFRRLSEAIPAAISEVLEAEGIDSSVIDEYIRSAGAVTFTNTKSRKLVSAMTQRVKELEMIVDDFSGDEKVKVDISKHWSRFLTGDGQGSYIFPKEEMIEELEKFASRPIFSSDAYEVKVSLPLGDHTAWRRLVVKSDTTFSEFHEIIQSAFNWESSHLYEFLIDGKEIEYGSESMAEPLSGWLEGVSEFQYIYDFGDFWEHHVEVARKIEGYSKQHATCIDGEHPAPPEDVGGMPGYSEFLRIINDKNDPDHMNMKSWARWWKPEFDIEWVNRKLERMT</sequence>
<keyword evidence="4" id="KW-1185">Reference proteome</keyword>
<dbReference type="Gene3D" id="3.10.290.30">
    <property type="entry name" value="MM3350-like"/>
    <property type="match status" value="1"/>
</dbReference>
<feature type="domain" description="Plasmid pRiA4b Orf3-like" evidence="1">
    <location>
        <begin position="176"/>
        <end position="335"/>
    </location>
</feature>
<dbReference type="PANTHER" id="PTHR41878:SF1">
    <property type="entry name" value="TNPR PROTEIN"/>
    <property type="match status" value="1"/>
</dbReference>
<dbReference type="PANTHER" id="PTHR41878">
    <property type="entry name" value="LEXA REPRESSOR-RELATED"/>
    <property type="match status" value="1"/>
</dbReference>
<evidence type="ECO:0000313" key="3">
    <source>
        <dbReference type="EMBL" id="GEN46644.1"/>
    </source>
</evidence>
<evidence type="ECO:0000259" key="2">
    <source>
        <dbReference type="Pfam" id="PF22016"/>
    </source>
</evidence>